<dbReference type="GO" id="GO:0007166">
    <property type="term" value="P:cell surface receptor signaling pathway"/>
    <property type="evidence" value="ECO:0007669"/>
    <property type="project" value="TreeGrafter"/>
</dbReference>
<dbReference type="SUPFAM" id="SSF48726">
    <property type="entry name" value="Immunoglobulin"/>
    <property type="match status" value="2"/>
</dbReference>
<evidence type="ECO:0000313" key="4">
    <source>
        <dbReference type="Ensembl" id="ENSFHEP00000008560.1"/>
    </source>
</evidence>
<dbReference type="InterPro" id="IPR036179">
    <property type="entry name" value="Ig-like_dom_sf"/>
</dbReference>
<evidence type="ECO:0000256" key="2">
    <source>
        <dbReference type="ARBA" id="ARBA00022859"/>
    </source>
</evidence>
<accession>A0A3Q2P9I5</accession>
<dbReference type="PROSITE" id="PS50835">
    <property type="entry name" value="IG_LIKE"/>
    <property type="match status" value="1"/>
</dbReference>
<dbReference type="GeneTree" id="ENSGT00940000164625"/>
<dbReference type="InterPro" id="IPR003597">
    <property type="entry name" value="Ig_C1-set"/>
</dbReference>
<dbReference type="InterPro" id="IPR007110">
    <property type="entry name" value="Ig-like_dom"/>
</dbReference>
<sequence length="259" mass="29392">MDFLTNKPQHVWSGLICSNAVTLNTRVPQHCVLSPLFYSLATHGCVCESVLITQWPRYIPCNATDRAEIHCYQNDTDYEYLYWYRQLKGKEIQLIVYLLAGNPNFESDFATGFEAVRSNTKQWSLTITSVQEKDEAVYLLCASYEQAYFGAGTKLTVLGKKAFEKLSMALKTLVCVASDFYPDHVSVFWELNKQSITDGVATDPAAKMDAATGNYTITSRLRVLAKHWFEPQNKFKCIVRFFDGKNNTDHSVTVSCKLI</sequence>
<dbReference type="PANTHER" id="PTHR23268:SF117">
    <property type="entry name" value="T CELL RECEPTOR BETA VARIABLE 29-1"/>
    <property type="match status" value="1"/>
</dbReference>
<proteinExistence type="predicted"/>
<dbReference type="Pfam" id="PF07654">
    <property type="entry name" value="C1-set"/>
    <property type="match status" value="1"/>
</dbReference>
<dbReference type="Proteomes" id="UP000265000">
    <property type="component" value="Unplaced"/>
</dbReference>
<dbReference type="InterPro" id="IPR013106">
    <property type="entry name" value="Ig_V-set"/>
</dbReference>
<evidence type="ECO:0000259" key="3">
    <source>
        <dbReference type="PROSITE" id="PS50835"/>
    </source>
</evidence>
<dbReference type="GO" id="GO:0002376">
    <property type="term" value="P:immune system process"/>
    <property type="evidence" value="ECO:0007669"/>
    <property type="project" value="UniProtKB-KW"/>
</dbReference>
<dbReference type="Pfam" id="PF07686">
    <property type="entry name" value="V-set"/>
    <property type="match status" value="1"/>
</dbReference>
<feature type="domain" description="Ig-like" evidence="3">
    <location>
        <begin position="159"/>
        <end position="255"/>
    </location>
</feature>
<reference evidence="4" key="1">
    <citation type="submission" date="2025-08" db="UniProtKB">
        <authorList>
            <consortium name="Ensembl"/>
        </authorList>
    </citation>
    <scope>IDENTIFICATION</scope>
</reference>
<organism evidence="4 5">
    <name type="scientific">Fundulus heteroclitus</name>
    <name type="common">Killifish</name>
    <name type="synonym">Mummichog</name>
    <dbReference type="NCBI Taxonomy" id="8078"/>
    <lineage>
        <taxon>Eukaryota</taxon>
        <taxon>Metazoa</taxon>
        <taxon>Chordata</taxon>
        <taxon>Craniata</taxon>
        <taxon>Vertebrata</taxon>
        <taxon>Euteleostomi</taxon>
        <taxon>Actinopterygii</taxon>
        <taxon>Neopterygii</taxon>
        <taxon>Teleostei</taxon>
        <taxon>Neoteleostei</taxon>
        <taxon>Acanthomorphata</taxon>
        <taxon>Ovalentaria</taxon>
        <taxon>Atherinomorphae</taxon>
        <taxon>Cyprinodontiformes</taxon>
        <taxon>Fundulidae</taxon>
        <taxon>Fundulus</taxon>
    </lineage>
</organism>
<dbReference type="InterPro" id="IPR013783">
    <property type="entry name" value="Ig-like_fold"/>
</dbReference>
<dbReference type="Ensembl" id="ENSFHET00000001940.1">
    <property type="protein sequence ID" value="ENSFHEP00000008560.1"/>
    <property type="gene ID" value="ENSFHEG00000010081.1"/>
</dbReference>
<dbReference type="SMART" id="SM00406">
    <property type="entry name" value="IGv"/>
    <property type="match status" value="1"/>
</dbReference>
<protein>
    <recommendedName>
        <fullName evidence="3">Ig-like domain-containing protein</fullName>
    </recommendedName>
</protein>
<dbReference type="Gene3D" id="2.60.40.10">
    <property type="entry name" value="Immunoglobulins"/>
    <property type="match status" value="2"/>
</dbReference>
<dbReference type="SMART" id="SM00407">
    <property type="entry name" value="IGc1"/>
    <property type="match status" value="1"/>
</dbReference>
<dbReference type="SMART" id="SM00409">
    <property type="entry name" value="IG"/>
    <property type="match status" value="1"/>
</dbReference>
<evidence type="ECO:0000313" key="5">
    <source>
        <dbReference type="Proteomes" id="UP000265000"/>
    </source>
</evidence>
<dbReference type="PANTHER" id="PTHR23268">
    <property type="entry name" value="T-CELL RECEPTOR BETA CHAIN"/>
    <property type="match status" value="1"/>
</dbReference>
<dbReference type="AlphaFoldDB" id="A0A3Q2P9I5"/>
<keyword evidence="5" id="KW-1185">Reference proteome</keyword>
<dbReference type="InterPro" id="IPR003599">
    <property type="entry name" value="Ig_sub"/>
</dbReference>
<keyword evidence="2" id="KW-0391">Immunity</keyword>
<reference evidence="4" key="2">
    <citation type="submission" date="2025-09" db="UniProtKB">
        <authorList>
            <consortium name="Ensembl"/>
        </authorList>
    </citation>
    <scope>IDENTIFICATION</scope>
</reference>
<keyword evidence="1" id="KW-0732">Signal</keyword>
<name>A0A3Q2P9I5_FUNHE</name>
<evidence type="ECO:0000256" key="1">
    <source>
        <dbReference type="ARBA" id="ARBA00022729"/>
    </source>
</evidence>
<dbReference type="GO" id="GO:0005886">
    <property type="term" value="C:plasma membrane"/>
    <property type="evidence" value="ECO:0007669"/>
    <property type="project" value="TreeGrafter"/>
</dbReference>
<dbReference type="InterPro" id="IPR050413">
    <property type="entry name" value="TCR_beta_variable"/>
</dbReference>
<dbReference type="STRING" id="8078.ENSFHEP00000008560"/>